<gene>
    <name evidence="3" type="ORF">SAMN05444408_11545</name>
</gene>
<reference evidence="4" key="1">
    <citation type="submission" date="2016-11" db="EMBL/GenBank/DDBJ databases">
        <authorList>
            <person name="Varghese N."/>
            <person name="Submissions S."/>
        </authorList>
    </citation>
    <scope>NUCLEOTIDE SEQUENCE [LARGE SCALE GENOMIC DNA]</scope>
    <source>
        <strain evidence="4">DSM 26898</strain>
    </source>
</reference>
<dbReference type="Pfam" id="PF18818">
    <property type="entry name" value="MPTase-PolyVal"/>
    <property type="match status" value="1"/>
</dbReference>
<dbReference type="EMBL" id="FQVO01000015">
    <property type="protein sequence ID" value="SHF34117.1"/>
    <property type="molecule type" value="Genomic_DNA"/>
</dbReference>
<dbReference type="OrthoDB" id="9792687at2"/>
<name>A0A1M5AVK6_9FLAO</name>
<dbReference type="PIRSF" id="PIRSF037112">
    <property type="entry name" value="Antirestriction_ArdC"/>
    <property type="match status" value="1"/>
</dbReference>
<feature type="domain" description="N-terminal" evidence="1">
    <location>
        <begin position="19"/>
        <end position="145"/>
    </location>
</feature>
<feature type="domain" description="Polyvalent protein metallopeptidase" evidence="2">
    <location>
        <begin position="183"/>
        <end position="300"/>
    </location>
</feature>
<dbReference type="GO" id="GO:0003697">
    <property type="term" value="F:single-stranded DNA binding"/>
    <property type="evidence" value="ECO:0007669"/>
    <property type="project" value="InterPro"/>
</dbReference>
<dbReference type="RefSeq" id="WP_072885866.1">
    <property type="nucleotide sequence ID" value="NZ_FQVO01000015.1"/>
</dbReference>
<dbReference type="InterPro" id="IPR013610">
    <property type="entry name" value="ArdC_N"/>
</dbReference>
<protein>
    <submittedName>
        <fullName evidence="3">Antirestriction protein ArdC</fullName>
    </submittedName>
</protein>
<proteinExistence type="predicted"/>
<dbReference type="InterPro" id="IPR041459">
    <property type="entry name" value="MPTase-PolyVal"/>
</dbReference>
<sequence>MKTAAIKNRENAANEPKQDKFIAKILENIDKVNVNEWEKYTNLEEAYPSNLFTGHHYKGFNVLALFFDTMANGFSTSRYATFNSISKAGGKLKKGAKGCVIEFFSFIYRHKETKKNYDIEQVNNMTPEQRKEIDKLPCLKNYVVFNSELIENLQELNFTVDLDDESQFDEFGDLANCEYFIYQIIENGKLDIKYSKSSIAFYSPAKDYISMPEKRYFVSVAKYYSVLFHEIIHWTGHRDRLNRDLKGSQNYESYSFEELIAEMGAMLNCLQYNVTGEFINSVRYLKYWCDRNSHDRENAIRKAFTESKRAKKYLESL</sequence>
<keyword evidence="4" id="KW-1185">Reference proteome</keyword>
<dbReference type="AlphaFoldDB" id="A0A1M5AVK6"/>
<evidence type="ECO:0000259" key="2">
    <source>
        <dbReference type="Pfam" id="PF18818"/>
    </source>
</evidence>
<accession>A0A1M5AVK6</accession>
<evidence type="ECO:0000313" key="4">
    <source>
        <dbReference type="Proteomes" id="UP000184236"/>
    </source>
</evidence>
<organism evidence="3 4">
    <name type="scientific">Chryseobacterium takakiae</name>
    <dbReference type="NCBI Taxonomy" id="1302685"/>
    <lineage>
        <taxon>Bacteria</taxon>
        <taxon>Pseudomonadati</taxon>
        <taxon>Bacteroidota</taxon>
        <taxon>Flavobacteriia</taxon>
        <taxon>Flavobacteriales</taxon>
        <taxon>Weeksellaceae</taxon>
        <taxon>Chryseobacterium group</taxon>
        <taxon>Chryseobacterium</taxon>
    </lineage>
</organism>
<dbReference type="Pfam" id="PF08401">
    <property type="entry name" value="ArdcN"/>
    <property type="match status" value="1"/>
</dbReference>
<dbReference type="Proteomes" id="UP000184236">
    <property type="component" value="Unassembled WGS sequence"/>
</dbReference>
<evidence type="ECO:0000313" key="3">
    <source>
        <dbReference type="EMBL" id="SHF34117.1"/>
    </source>
</evidence>
<dbReference type="InterPro" id="IPR017113">
    <property type="entry name" value="Antirestriction_ArdC"/>
</dbReference>
<evidence type="ECO:0000259" key="1">
    <source>
        <dbReference type="Pfam" id="PF08401"/>
    </source>
</evidence>